<reference evidence="2 3" key="1">
    <citation type="submission" date="2019-05" db="EMBL/GenBank/DDBJ databases">
        <title>Another draft genome of Portunus trituberculatus and its Hox gene families provides insights of decapod evolution.</title>
        <authorList>
            <person name="Jeong J.-H."/>
            <person name="Song I."/>
            <person name="Kim S."/>
            <person name="Choi T."/>
            <person name="Kim D."/>
            <person name="Ryu S."/>
            <person name="Kim W."/>
        </authorList>
    </citation>
    <scope>NUCLEOTIDE SEQUENCE [LARGE SCALE GENOMIC DNA]</scope>
    <source>
        <tissue evidence="2">Muscle</tissue>
    </source>
</reference>
<evidence type="ECO:0000313" key="3">
    <source>
        <dbReference type="Proteomes" id="UP000324222"/>
    </source>
</evidence>
<evidence type="ECO:0008006" key="4">
    <source>
        <dbReference type="Google" id="ProtNLM"/>
    </source>
</evidence>
<dbReference type="AlphaFoldDB" id="A0A5B7FLT1"/>
<gene>
    <name evidence="2" type="ORF">E2C01_039858</name>
</gene>
<dbReference type="Proteomes" id="UP000324222">
    <property type="component" value="Unassembled WGS sequence"/>
</dbReference>
<feature type="compositionally biased region" description="Acidic residues" evidence="1">
    <location>
        <begin position="11"/>
        <end position="36"/>
    </location>
</feature>
<protein>
    <recommendedName>
        <fullName evidence="4">PiggyBac transposable element-derived protein domain-containing protein</fullName>
    </recommendedName>
</protein>
<organism evidence="2 3">
    <name type="scientific">Portunus trituberculatus</name>
    <name type="common">Swimming crab</name>
    <name type="synonym">Neptunus trituberculatus</name>
    <dbReference type="NCBI Taxonomy" id="210409"/>
    <lineage>
        <taxon>Eukaryota</taxon>
        <taxon>Metazoa</taxon>
        <taxon>Ecdysozoa</taxon>
        <taxon>Arthropoda</taxon>
        <taxon>Crustacea</taxon>
        <taxon>Multicrustacea</taxon>
        <taxon>Malacostraca</taxon>
        <taxon>Eumalacostraca</taxon>
        <taxon>Eucarida</taxon>
        <taxon>Decapoda</taxon>
        <taxon>Pleocyemata</taxon>
        <taxon>Brachyura</taxon>
        <taxon>Eubrachyura</taxon>
        <taxon>Portunoidea</taxon>
        <taxon>Portunidae</taxon>
        <taxon>Portuninae</taxon>
        <taxon>Portunus</taxon>
    </lineage>
</organism>
<keyword evidence="3" id="KW-1185">Reference proteome</keyword>
<proteinExistence type="predicted"/>
<sequence length="153" mass="17148">MILTHLVCDSTDTESEPEVEPDGQSDVEETTETEDDIQYNWQNKSVVDRKPFFPSSGDSGVKLVPDDVHSPLEIFQALFDDEVLDHTVSETNKAKKSVEESNKVPYRSNVTSGEGGLCVRHHLWFACCTRCEEQLGNVITSGSYTWLSWTSMA</sequence>
<dbReference type="EMBL" id="VSRR010007066">
    <property type="protein sequence ID" value="MPC46149.1"/>
    <property type="molecule type" value="Genomic_DNA"/>
</dbReference>
<comment type="caution">
    <text evidence="2">The sequence shown here is derived from an EMBL/GenBank/DDBJ whole genome shotgun (WGS) entry which is preliminary data.</text>
</comment>
<evidence type="ECO:0000313" key="2">
    <source>
        <dbReference type="EMBL" id="MPC46149.1"/>
    </source>
</evidence>
<evidence type="ECO:0000256" key="1">
    <source>
        <dbReference type="SAM" id="MobiDB-lite"/>
    </source>
</evidence>
<accession>A0A5B7FLT1</accession>
<name>A0A5B7FLT1_PORTR</name>
<feature type="region of interest" description="Disordered" evidence="1">
    <location>
        <begin position="1"/>
        <end position="36"/>
    </location>
</feature>